<evidence type="ECO:0000259" key="2">
    <source>
        <dbReference type="Pfam" id="PF00646"/>
    </source>
</evidence>
<accession>A0A0D3HNX6</accession>
<dbReference type="Gene3D" id="1.20.1280.50">
    <property type="match status" value="1"/>
</dbReference>
<keyword evidence="5" id="KW-1185">Reference proteome</keyword>
<dbReference type="eggNOG" id="ENOG502S4JC">
    <property type="taxonomic scope" value="Eukaryota"/>
</dbReference>
<feature type="region of interest" description="Disordered" evidence="1">
    <location>
        <begin position="225"/>
        <end position="299"/>
    </location>
</feature>
<feature type="compositionally biased region" description="Low complexity" evidence="1">
    <location>
        <begin position="109"/>
        <end position="120"/>
    </location>
</feature>
<dbReference type="PaxDb" id="65489-OBART11G19620.1"/>
<evidence type="ECO:0000259" key="3">
    <source>
        <dbReference type="Pfam" id="PF03478"/>
    </source>
</evidence>
<feature type="region of interest" description="Disordered" evidence="1">
    <location>
        <begin position="1"/>
        <end position="43"/>
    </location>
</feature>
<evidence type="ECO:0000313" key="5">
    <source>
        <dbReference type="Proteomes" id="UP000026960"/>
    </source>
</evidence>
<dbReference type="Pfam" id="PF03478">
    <property type="entry name" value="Beta-prop_KIB1-4"/>
    <property type="match status" value="1"/>
</dbReference>
<reference evidence="4" key="2">
    <citation type="submission" date="2015-03" db="UniProtKB">
        <authorList>
            <consortium name="EnsemblPlants"/>
        </authorList>
    </citation>
    <scope>IDENTIFICATION</scope>
</reference>
<dbReference type="InterPro" id="IPR005174">
    <property type="entry name" value="KIB1-4_b-propeller"/>
</dbReference>
<dbReference type="SUPFAM" id="SSF81383">
    <property type="entry name" value="F-box domain"/>
    <property type="match status" value="1"/>
</dbReference>
<name>A0A0D3HNX6_9ORYZ</name>
<evidence type="ECO:0000256" key="1">
    <source>
        <dbReference type="SAM" id="MobiDB-lite"/>
    </source>
</evidence>
<feature type="compositionally biased region" description="Basic residues" evidence="1">
    <location>
        <begin position="70"/>
        <end position="79"/>
    </location>
</feature>
<sequence>METEQLLADGTLRPLSEKMRPGEIPEAVRGSRSSPGGGGNFWNSSRTPLLASLSCKLAVYIPSDLGSRGRGQRLQRRGRGPCIAGLTRTEPEPTKPQALSTNLTINLPSSASVSGSNKKSNTTHSPFPQFAEVIKKCVVERGEVLEEDDGIVDAGTLMPIQEGLSMVDEVGGGGGVADEHLPPHDVDRLVLVADEGGHGAYRWLQELGAEEEQVGASAVADGKGAFNGDAKNDREVPLQGAGASAVADDKSGLPDAKNGDKKRGLPDASNNNAGRQLQGAGAAPSTSPPGYPAAQDNPVTWPRRFRIRATLGGSDSGYTSTMYLLLATVLRPNFCTADAEQERIMESSDWAELLEDVLLIIMERLDIPDLIRSSVVCASWCAASTAVRSARFPLPSSAKQLPCLFYACEAYSPNNAIVHCPLTGESIRVPFPLGVVTEHSVVGAGHGWIVTADEVSNLRLINPITGAQACLPPITGIHHVEKSFTGAGNNGAMMYNVFVSSTPGLDPEPLLLTANEARECMYHRVVLSCSPSTGGGACVALLAHMECGELSFARPGDERWTWVSLDKHPCFGGFEDFFHNDDDGLFYALCFDGSIYTLDLNGDSPIVRQITGKVPQRWYPSAMYLLRAPWGDILQVRRWRSYVDLMATSSSEHPNNLEVDDDDDDLDPIVGINDDMYPYLELKTTDIEVFRVDFDQKKLVKMKSLDDHALFLGYNSTMCISTKDYPMLKPNCAYITDDSSEYVYMYKNSWREIGIWDMTSKSLQSFACTENSPPWLNWPSPVWIKPSLF</sequence>
<dbReference type="InterPro" id="IPR036047">
    <property type="entry name" value="F-box-like_dom_sf"/>
</dbReference>
<dbReference type="Proteomes" id="UP000026960">
    <property type="component" value="Chromosome 11"/>
</dbReference>
<feature type="compositionally biased region" description="Polar residues" evidence="1">
    <location>
        <begin position="97"/>
        <end position="108"/>
    </location>
</feature>
<dbReference type="PANTHER" id="PTHR44586:SF17">
    <property type="entry name" value="DUF295 DOMAIN-CONTAINING PROTEIN"/>
    <property type="match status" value="1"/>
</dbReference>
<dbReference type="Pfam" id="PF00646">
    <property type="entry name" value="F-box"/>
    <property type="match status" value="1"/>
</dbReference>
<proteinExistence type="predicted"/>
<dbReference type="Gramene" id="OBART11G19620.1">
    <property type="protein sequence ID" value="OBART11G19620.1"/>
    <property type="gene ID" value="OBART11G19620"/>
</dbReference>
<dbReference type="HOGENOM" id="CLU_355797_0_0_1"/>
<feature type="region of interest" description="Disordered" evidence="1">
    <location>
        <begin position="67"/>
        <end position="125"/>
    </location>
</feature>
<dbReference type="AlphaFoldDB" id="A0A0D3HNX6"/>
<evidence type="ECO:0000313" key="4">
    <source>
        <dbReference type="EnsemblPlants" id="OBART11G19620.1"/>
    </source>
</evidence>
<dbReference type="InterPro" id="IPR001810">
    <property type="entry name" value="F-box_dom"/>
</dbReference>
<dbReference type="EnsemblPlants" id="OBART11G19620.1">
    <property type="protein sequence ID" value="OBART11G19620.1"/>
    <property type="gene ID" value="OBART11G19620"/>
</dbReference>
<protein>
    <submittedName>
        <fullName evidence="4">Uncharacterized protein</fullName>
    </submittedName>
</protein>
<dbReference type="PANTHER" id="PTHR44586">
    <property type="entry name" value="F-BOX DOMAIN CONTAINING PROTEIN, EXPRESSED"/>
    <property type="match status" value="1"/>
</dbReference>
<feature type="domain" description="F-box" evidence="2">
    <location>
        <begin position="353"/>
        <end position="385"/>
    </location>
</feature>
<dbReference type="STRING" id="65489.A0A0D3HNX6"/>
<feature type="compositionally biased region" description="Basic and acidic residues" evidence="1">
    <location>
        <begin position="247"/>
        <end position="265"/>
    </location>
</feature>
<feature type="domain" description="KIB1-4 beta-propeller" evidence="3">
    <location>
        <begin position="427"/>
        <end position="746"/>
    </location>
</feature>
<reference evidence="4" key="1">
    <citation type="journal article" date="2009" name="Rice">
        <title>De Novo Next Generation Sequencing of Plant Genomes.</title>
        <authorList>
            <person name="Rounsley S."/>
            <person name="Marri P.R."/>
            <person name="Yu Y."/>
            <person name="He R."/>
            <person name="Sisneros N."/>
            <person name="Goicoechea J.L."/>
            <person name="Lee S.J."/>
            <person name="Angelova A."/>
            <person name="Kudrna D."/>
            <person name="Luo M."/>
            <person name="Affourtit J."/>
            <person name="Desany B."/>
            <person name="Knight J."/>
            <person name="Niazi F."/>
            <person name="Egholm M."/>
            <person name="Wing R.A."/>
        </authorList>
    </citation>
    <scope>NUCLEOTIDE SEQUENCE [LARGE SCALE GENOMIC DNA]</scope>
    <source>
        <strain evidence="4">cv. IRGC 105608</strain>
    </source>
</reference>
<organism evidence="4">
    <name type="scientific">Oryza barthii</name>
    <dbReference type="NCBI Taxonomy" id="65489"/>
    <lineage>
        <taxon>Eukaryota</taxon>
        <taxon>Viridiplantae</taxon>
        <taxon>Streptophyta</taxon>
        <taxon>Embryophyta</taxon>
        <taxon>Tracheophyta</taxon>
        <taxon>Spermatophyta</taxon>
        <taxon>Magnoliopsida</taxon>
        <taxon>Liliopsida</taxon>
        <taxon>Poales</taxon>
        <taxon>Poaceae</taxon>
        <taxon>BOP clade</taxon>
        <taxon>Oryzoideae</taxon>
        <taxon>Oryzeae</taxon>
        <taxon>Oryzinae</taxon>
        <taxon>Oryza</taxon>
    </lineage>
</organism>